<feature type="transmembrane region" description="Helical" evidence="1">
    <location>
        <begin position="416"/>
        <end position="435"/>
    </location>
</feature>
<feature type="transmembrane region" description="Helical" evidence="1">
    <location>
        <begin position="63"/>
        <end position="84"/>
    </location>
</feature>
<reference evidence="2" key="1">
    <citation type="submission" date="2021-04" db="EMBL/GenBank/DDBJ databases">
        <title>Sinoanaerobacter chloroacetimidivorans sp. nov., an obligate anaerobic bacterium isolated from anaerobic sludge.</title>
        <authorList>
            <person name="Bao Y."/>
        </authorList>
    </citation>
    <scope>NUCLEOTIDE SEQUENCE</scope>
    <source>
        <strain evidence="2">BAD-6</strain>
    </source>
</reference>
<evidence type="ECO:0000256" key="1">
    <source>
        <dbReference type="SAM" id="Phobius"/>
    </source>
</evidence>
<sequence>MLLTIMLVLCSGVIAFASEAEGHHNLGELLPIWSVLPFVGMLLSIAIFPLVKPEWWEHNMMKVVIFWSLVFLIPFGIAFGANALIFNILEIVLLDYLPFIVLLFGLFVVAGGIILRGTLIGTPKVNIILLLIGTILASWVGTTGASMLLIRPVIRANQWRQKKAHIIVFFIFLVSNIGGCLTPVGDPPLFLGFLRGVPFFWTMKLFPIMLLNVIILLVVLFFLDNYYYKKELAAGRSPQDVIGDKPKQPLKVEGAHNLIFMAMIVGAVILNGMLPNFEAFADQVTGEVYGLHIFEGVVVGYNSIIQMVIILLAAFLSMRTTKKIIRTDNCFTWFCIQEVATLFIGIFITMIPALALLKAHGSALGLSSPLQFFWVTGALSSFLDNAPTYLVFLTTAGSLGFAEGIATTVGMIAPTMLLAISAGAVFMGANTYIGNAPNFMVRSIAEENKIPMPSFFGYMLWSVCFLVPLFVIDTVIFFLR</sequence>
<keyword evidence="1" id="KW-0812">Transmembrane</keyword>
<name>A0A8J8B1G6_9FIRM</name>
<feature type="transmembrane region" description="Helical" evidence="1">
    <location>
        <begin position="364"/>
        <end position="383"/>
    </location>
</feature>
<protein>
    <submittedName>
        <fullName evidence="2">Sodium:proton antiporter</fullName>
    </submittedName>
</protein>
<accession>A0A8J8B1G6</accession>
<organism evidence="2 3">
    <name type="scientific">Sinanaerobacter chloroacetimidivorans</name>
    <dbReference type="NCBI Taxonomy" id="2818044"/>
    <lineage>
        <taxon>Bacteria</taxon>
        <taxon>Bacillati</taxon>
        <taxon>Bacillota</taxon>
        <taxon>Clostridia</taxon>
        <taxon>Peptostreptococcales</taxon>
        <taxon>Anaerovoracaceae</taxon>
        <taxon>Sinanaerobacter</taxon>
    </lineage>
</organism>
<feature type="transmembrane region" description="Helical" evidence="1">
    <location>
        <begin position="258"/>
        <end position="277"/>
    </location>
</feature>
<feature type="transmembrane region" description="Helical" evidence="1">
    <location>
        <begin position="289"/>
        <end position="316"/>
    </location>
</feature>
<dbReference type="AlphaFoldDB" id="A0A8J8B1G6"/>
<keyword evidence="1" id="KW-1133">Transmembrane helix</keyword>
<reference evidence="2" key="2">
    <citation type="submission" date="2021-04" db="EMBL/GenBank/DDBJ databases">
        <authorList>
            <person name="Liu J."/>
        </authorList>
    </citation>
    <scope>NUCLEOTIDE SEQUENCE</scope>
    <source>
        <strain evidence="2">BAD-6</strain>
    </source>
</reference>
<feature type="transmembrane region" description="Helical" evidence="1">
    <location>
        <begin position="127"/>
        <end position="154"/>
    </location>
</feature>
<gene>
    <name evidence="2" type="ORF">KCX82_07505</name>
</gene>
<dbReference type="Pfam" id="PF16980">
    <property type="entry name" value="CitMHS_2"/>
    <property type="match status" value="1"/>
</dbReference>
<feature type="transmembrane region" description="Helical" evidence="1">
    <location>
        <begin position="166"/>
        <end position="184"/>
    </location>
</feature>
<feature type="transmembrane region" description="Helical" evidence="1">
    <location>
        <begin position="455"/>
        <end position="479"/>
    </location>
</feature>
<feature type="transmembrane region" description="Helical" evidence="1">
    <location>
        <begin position="205"/>
        <end position="223"/>
    </location>
</feature>
<comment type="caution">
    <text evidence="2">The sequence shown here is derived from an EMBL/GenBank/DDBJ whole genome shotgun (WGS) entry which is preliminary data.</text>
</comment>
<keyword evidence="3" id="KW-1185">Reference proteome</keyword>
<dbReference type="InterPro" id="IPR031566">
    <property type="entry name" value="CitMHS_2"/>
</dbReference>
<keyword evidence="1" id="KW-0472">Membrane</keyword>
<feature type="transmembrane region" description="Helical" evidence="1">
    <location>
        <begin position="96"/>
        <end position="115"/>
    </location>
</feature>
<dbReference type="EMBL" id="JAGSND010000004">
    <property type="protein sequence ID" value="MBR0597712.1"/>
    <property type="molecule type" value="Genomic_DNA"/>
</dbReference>
<proteinExistence type="predicted"/>
<dbReference type="Proteomes" id="UP000675664">
    <property type="component" value="Unassembled WGS sequence"/>
</dbReference>
<evidence type="ECO:0000313" key="2">
    <source>
        <dbReference type="EMBL" id="MBR0597712.1"/>
    </source>
</evidence>
<evidence type="ECO:0000313" key="3">
    <source>
        <dbReference type="Proteomes" id="UP000675664"/>
    </source>
</evidence>
<feature type="transmembrane region" description="Helical" evidence="1">
    <location>
        <begin position="33"/>
        <end position="51"/>
    </location>
</feature>
<feature type="transmembrane region" description="Helical" evidence="1">
    <location>
        <begin position="331"/>
        <end position="357"/>
    </location>
</feature>